<dbReference type="CDD" id="cd03141">
    <property type="entry name" value="GATase1_Hsp31_like"/>
    <property type="match status" value="1"/>
</dbReference>
<dbReference type="InterPro" id="IPR029062">
    <property type="entry name" value="Class_I_gatase-like"/>
</dbReference>
<dbReference type="RefSeq" id="WP_138552342.1">
    <property type="nucleotide sequence ID" value="NZ_PNCH01000036.1"/>
</dbReference>
<dbReference type="PANTHER" id="PTHR48094">
    <property type="entry name" value="PROTEIN/NUCLEIC ACID DEGLYCASE DJ-1-RELATED"/>
    <property type="match status" value="1"/>
</dbReference>
<evidence type="ECO:0000256" key="2">
    <source>
        <dbReference type="ARBA" id="ARBA00023239"/>
    </source>
</evidence>
<keyword evidence="6" id="KW-0808">Transferase</keyword>
<keyword evidence="4" id="KW-0732">Signal</keyword>
<dbReference type="SUPFAM" id="SSF52317">
    <property type="entry name" value="Class I glutamine amidotransferase-like"/>
    <property type="match status" value="1"/>
</dbReference>
<evidence type="ECO:0000256" key="3">
    <source>
        <dbReference type="ARBA" id="ARBA00038493"/>
    </source>
</evidence>
<gene>
    <name evidence="6" type="ORF">CWB99_11290</name>
</gene>
<comment type="caution">
    <text evidence="6">The sequence shown here is derived from an EMBL/GenBank/DDBJ whole genome shotgun (WGS) entry which is preliminary data.</text>
</comment>
<dbReference type="Proteomes" id="UP000310249">
    <property type="component" value="Unassembled WGS sequence"/>
</dbReference>
<dbReference type="GO" id="GO:0016740">
    <property type="term" value="F:transferase activity"/>
    <property type="evidence" value="ECO:0007669"/>
    <property type="project" value="UniProtKB-KW"/>
</dbReference>
<dbReference type="Gene3D" id="3.40.50.880">
    <property type="match status" value="1"/>
</dbReference>
<dbReference type="AlphaFoldDB" id="A0A5S3WMD1"/>
<dbReference type="GO" id="GO:0005737">
    <property type="term" value="C:cytoplasm"/>
    <property type="evidence" value="ECO:0007669"/>
    <property type="project" value="TreeGrafter"/>
</dbReference>
<evidence type="ECO:0000256" key="4">
    <source>
        <dbReference type="SAM" id="SignalP"/>
    </source>
</evidence>
<accession>A0A5S3WMD1</accession>
<keyword evidence="6" id="KW-0315">Glutamine amidotransferase</keyword>
<dbReference type="InterPro" id="IPR002818">
    <property type="entry name" value="DJ-1/PfpI"/>
</dbReference>
<proteinExistence type="inferred from homology"/>
<keyword evidence="1" id="KW-0346">Stress response</keyword>
<dbReference type="EMBL" id="PNCI01000024">
    <property type="protein sequence ID" value="TMP28490.1"/>
    <property type="molecule type" value="Genomic_DNA"/>
</dbReference>
<sequence length="256" mass="27810">MKIITFILVTLFLFSSHTVAQPNKKVLVVVSSEVDMGDPEKHDARNNLWEFAPPYHIFVSHGFDVDFVSPKGGKVEFMMDPLGISSYTIKYEGFLERANRSLTPAQVNPSDYWGVFIGGGYGVMFDVADNTGIQSIIRRVYESGGIVGVGGHGAAGIANVTLSNGEFLVKGKKVAGFPNSTEQSKSWAKQGTLLPFLIESRLNKNGAIAQNKQTLKDKHAVIVDKRIVSTMFLPSAALVAKEMIISSLTNSAQKAL</sequence>
<organism evidence="6 7">
    <name type="scientific">Pseudoalteromonas rubra</name>
    <dbReference type="NCBI Taxonomy" id="43658"/>
    <lineage>
        <taxon>Bacteria</taxon>
        <taxon>Pseudomonadati</taxon>
        <taxon>Pseudomonadota</taxon>
        <taxon>Gammaproteobacteria</taxon>
        <taxon>Alteromonadales</taxon>
        <taxon>Pseudoalteromonadaceae</taxon>
        <taxon>Pseudoalteromonas</taxon>
    </lineage>
</organism>
<comment type="similarity">
    <text evidence="3">Belongs to the peptidase C56 family. HSP31-like subfamily.</text>
</comment>
<protein>
    <submittedName>
        <fullName evidence="6">Type 1 glutamine amidotransferase domain-containing protein</fullName>
    </submittedName>
</protein>
<feature type="chain" id="PRO_5024306876" evidence="4">
    <location>
        <begin position="21"/>
        <end position="256"/>
    </location>
</feature>
<feature type="signal peptide" evidence="4">
    <location>
        <begin position="1"/>
        <end position="20"/>
    </location>
</feature>
<reference evidence="6 7" key="1">
    <citation type="submission" date="2018-01" db="EMBL/GenBank/DDBJ databases">
        <authorList>
            <person name="Paulsen S."/>
            <person name="Gram L.K."/>
        </authorList>
    </citation>
    <scope>NUCLEOTIDE SEQUENCE [LARGE SCALE GENOMIC DNA]</scope>
    <source>
        <strain evidence="6 7">S2676</strain>
    </source>
</reference>
<evidence type="ECO:0000313" key="6">
    <source>
        <dbReference type="EMBL" id="TMP28490.1"/>
    </source>
</evidence>
<keyword evidence="2" id="KW-0456">Lyase</keyword>
<dbReference type="InterPro" id="IPR050325">
    <property type="entry name" value="Prot/Nucl_acid_deglycase"/>
</dbReference>
<feature type="domain" description="DJ-1/PfpI" evidence="5">
    <location>
        <begin position="48"/>
        <end position="184"/>
    </location>
</feature>
<dbReference type="GO" id="GO:0019172">
    <property type="term" value="F:glyoxalase III activity"/>
    <property type="evidence" value="ECO:0007669"/>
    <property type="project" value="TreeGrafter"/>
</dbReference>
<dbReference type="PANTHER" id="PTHR48094:SF11">
    <property type="entry name" value="GLUTATHIONE-INDEPENDENT GLYOXALASE HSP31-RELATED"/>
    <property type="match status" value="1"/>
</dbReference>
<name>A0A5S3WMD1_9GAMM</name>
<dbReference type="OrthoDB" id="9792284at2"/>
<dbReference type="GO" id="GO:0019243">
    <property type="term" value="P:methylglyoxal catabolic process to D-lactate via S-lactoyl-glutathione"/>
    <property type="evidence" value="ECO:0007669"/>
    <property type="project" value="TreeGrafter"/>
</dbReference>
<reference evidence="7" key="2">
    <citation type="submission" date="2019-06" db="EMBL/GenBank/DDBJ databases">
        <title>Co-occurence of chitin degradation, pigmentation and bioactivity in marine Pseudoalteromonas.</title>
        <authorList>
            <person name="Sonnenschein E.C."/>
            <person name="Bech P.K."/>
        </authorList>
    </citation>
    <scope>NUCLEOTIDE SEQUENCE [LARGE SCALE GENOMIC DNA]</scope>
    <source>
        <strain evidence="7">S2676</strain>
    </source>
</reference>
<dbReference type="Pfam" id="PF01965">
    <property type="entry name" value="DJ-1_PfpI"/>
    <property type="match status" value="1"/>
</dbReference>
<evidence type="ECO:0000256" key="1">
    <source>
        <dbReference type="ARBA" id="ARBA00023016"/>
    </source>
</evidence>
<evidence type="ECO:0000313" key="7">
    <source>
        <dbReference type="Proteomes" id="UP000310249"/>
    </source>
</evidence>
<evidence type="ECO:0000259" key="5">
    <source>
        <dbReference type="Pfam" id="PF01965"/>
    </source>
</evidence>